<protein>
    <submittedName>
        <fullName evidence="6">Uncharacterized protein</fullName>
    </submittedName>
</protein>
<keyword evidence="7" id="KW-1185">Reference proteome</keyword>
<name>A0A2P6QPW9_ROSCH</name>
<evidence type="ECO:0000256" key="1">
    <source>
        <dbReference type="ARBA" id="ARBA00004496"/>
    </source>
</evidence>
<dbReference type="GO" id="GO:0031087">
    <property type="term" value="P:deadenylation-independent decapping of nuclear-transcribed mRNA"/>
    <property type="evidence" value="ECO:0007669"/>
    <property type="project" value="InterPro"/>
</dbReference>
<gene>
    <name evidence="6" type="ORF">RchiOBHm_Chr4g0389101</name>
</gene>
<keyword evidence="5" id="KW-0472">Membrane</keyword>
<dbReference type="PANTHER" id="PTHR15598:SF5">
    <property type="entry name" value="ENHANCER OF MRNA-DECAPPING PROTEIN 4"/>
    <property type="match status" value="1"/>
</dbReference>
<dbReference type="GO" id="GO:0000932">
    <property type="term" value="C:P-body"/>
    <property type="evidence" value="ECO:0007669"/>
    <property type="project" value="TreeGrafter"/>
</dbReference>
<evidence type="ECO:0000256" key="2">
    <source>
        <dbReference type="ARBA" id="ARBA00022490"/>
    </source>
</evidence>
<keyword evidence="2" id="KW-0963">Cytoplasm</keyword>
<dbReference type="Proteomes" id="UP000238479">
    <property type="component" value="Chromosome 4"/>
</dbReference>
<evidence type="ECO:0000256" key="5">
    <source>
        <dbReference type="SAM" id="Phobius"/>
    </source>
</evidence>
<keyword evidence="4" id="KW-0677">Repeat</keyword>
<dbReference type="STRING" id="74649.A0A2P6QPW9"/>
<keyword evidence="3" id="KW-0853">WD repeat</keyword>
<sequence length="85" mass="9506">MEASVVPAFETSCKSMFEQVDATFQKAMVEHATVAQQQFESAHSPLAHAVRVCMLVLCPASSLLIIYLLTNILRLCFQELYVWGL</sequence>
<dbReference type="Gramene" id="PRQ36226">
    <property type="protein sequence ID" value="PRQ36226"/>
    <property type="gene ID" value="RchiOBHm_Chr4g0389101"/>
</dbReference>
<keyword evidence="5" id="KW-1133">Transmembrane helix</keyword>
<dbReference type="PANTHER" id="PTHR15598">
    <property type="entry name" value="ENHANCER OF MRNA-DECAPPING PROTEIN 4"/>
    <property type="match status" value="1"/>
</dbReference>
<dbReference type="AlphaFoldDB" id="A0A2P6QPW9"/>
<dbReference type="EMBL" id="PDCK01000042">
    <property type="protein sequence ID" value="PRQ36226.1"/>
    <property type="molecule type" value="Genomic_DNA"/>
</dbReference>
<organism evidence="6 7">
    <name type="scientific">Rosa chinensis</name>
    <name type="common">China rose</name>
    <dbReference type="NCBI Taxonomy" id="74649"/>
    <lineage>
        <taxon>Eukaryota</taxon>
        <taxon>Viridiplantae</taxon>
        <taxon>Streptophyta</taxon>
        <taxon>Embryophyta</taxon>
        <taxon>Tracheophyta</taxon>
        <taxon>Spermatophyta</taxon>
        <taxon>Magnoliopsida</taxon>
        <taxon>eudicotyledons</taxon>
        <taxon>Gunneridae</taxon>
        <taxon>Pentapetalae</taxon>
        <taxon>rosids</taxon>
        <taxon>fabids</taxon>
        <taxon>Rosales</taxon>
        <taxon>Rosaceae</taxon>
        <taxon>Rosoideae</taxon>
        <taxon>Rosoideae incertae sedis</taxon>
        <taxon>Rosa</taxon>
    </lineage>
</organism>
<evidence type="ECO:0000256" key="3">
    <source>
        <dbReference type="ARBA" id="ARBA00022574"/>
    </source>
</evidence>
<proteinExistence type="predicted"/>
<keyword evidence="5" id="KW-0812">Transmembrane</keyword>
<evidence type="ECO:0000313" key="7">
    <source>
        <dbReference type="Proteomes" id="UP000238479"/>
    </source>
</evidence>
<comment type="caution">
    <text evidence="6">The sequence shown here is derived from an EMBL/GenBank/DDBJ whole genome shotgun (WGS) entry which is preliminary data.</text>
</comment>
<evidence type="ECO:0000313" key="6">
    <source>
        <dbReference type="EMBL" id="PRQ36226.1"/>
    </source>
</evidence>
<comment type="subcellular location">
    <subcellularLocation>
        <location evidence="1">Cytoplasm</location>
    </subcellularLocation>
</comment>
<feature type="transmembrane region" description="Helical" evidence="5">
    <location>
        <begin position="49"/>
        <end position="69"/>
    </location>
</feature>
<dbReference type="InterPro" id="IPR045152">
    <property type="entry name" value="EDC4-like"/>
</dbReference>
<accession>A0A2P6QPW9</accession>
<reference evidence="6 7" key="1">
    <citation type="journal article" date="2018" name="Nat. Genet.">
        <title>The Rosa genome provides new insights in the design of modern roses.</title>
        <authorList>
            <person name="Bendahmane M."/>
        </authorList>
    </citation>
    <scope>NUCLEOTIDE SEQUENCE [LARGE SCALE GENOMIC DNA]</scope>
    <source>
        <strain evidence="7">cv. Old Blush</strain>
    </source>
</reference>
<evidence type="ECO:0000256" key="4">
    <source>
        <dbReference type="ARBA" id="ARBA00022737"/>
    </source>
</evidence>